<name>A0A172ZDK6_9BACL</name>
<gene>
    <name evidence="1" type="ORF">AR543_05965</name>
</gene>
<dbReference type="STRING" id="1616788.AR543_05965"/>
<evidence type="ECO:0000313" key="1">
    <source>
        <dbReference type="EMBL" id="ANF95593.1"/>
    </source>
</evidence>
<sequence length="70" mass="8259">MDLNNYKDMWTIHKDQYALLEVAQNKYAIVDIPNKAAVIIEDSKLSEKIKRQMMNHGNRILDHSWFANNL</sequence>
<organism evidence="1 2">
    <name type="scientific">Paenibacillus bovis</name>
    <dbReference type="NCBI Taxonomy" id="1616788"/>
    <lineage>
        <taxon>Bacteria</taxon>
        <taxon>Bacillati</taxon>
        <taxon>Bacillota</taxon>
        <taxon>Bacilli</taxon>
        <taxon>Bacillales</taxon>
        <taxon>Paenibacillaceae</taxon>
        <taxon>Paenibacillus</taxon>
    </lineage>
</organism>
<dbReference type="AlphaFoldDB" id="A0A172ZDK6"/>
<protein>
    <submittedName>
        <fullName evidence="1">Uncharacterized protein</fullName>
    </submittedName>
</protein>
<dbReference type="EMBL" id="CP013023">
    <property type="protein sequence ID" value="ANF95593.1"/>
    <property type="molecule type" value="Genomic_DNA"/>
</dbReference>
<evidence type="ECO:0000313" key="2">
    <source>
        <dbReference type="Proteomes" id="UP000078148"/>
    </source>
</evidence>
<reference evidence="1 2" key="2">
    <citation type="journal article" date="2016" name="Int. J. Syst. Evol. Microbiol.">
        <title>Paenibacillus bovis sp. nov., isolated from raw yak (Bos grunniens) milk.</title>
        <authorList>
            <person name="Gao C."/>
            <person name="Han J."/>
            <person name="Liu Z."/>
            <person name="Xu X."/>
            <person name="Hang F."/>
            <person name="Wu Z."/>
        </authorList>
    </citation>
    <scope>NUCLEOTIDE SEQUENCE [LARGE SCALE GENOMIC DNA]</scope>
    <source>
        <strain evidence="1 2">BD3526</strain>
    </source>
</reference>
<dbReference type="KEGG" id="pbv:AR543_05965"/>
<dbReference type="RefSeq" id="WP_060532665.1">
    <property type="nucleotide sequence ID" value="NZ_CP013023.1"/>
</dbReference>
<keyword evidence="2" id="KW-1185">Reference proteome</keyword>
<reference evidence="2" key="1">
    <citation type="submission" date="2015-10" db="EMBL/GenBank/DDBJ databases">
        <title>Genome of Paenibacillus bovis sp. nov.</title>
        <authorList>
            <person name="Wu Z."/>
            <person name="Gao C."/>
            <person name="Liu Z."/>
            <person name="Zheng H."/>
        </authorList>
    </citation>
    <scope>NUCLEOTIDE SEQUENCE [LARGE SCALE GENOMIC DNA]</scope>
    <source>
        <strain evidence="2">BD3526</strain>
    </source>
</reference>
<proteinExistence type="predicted"/>
<accession>A0A172ZDK6</accession>
<dbReference type="Proteomes" id="UP000078148">
    <property type="component" value="Chromosome"/>
</dbReference>
<dbReference type="OrthoDB" id="2680596at2"/>